<dbReference type="GO" id="GO:0008999">
    <property type="term" value="F:protein-N-terminal-alanine acetyltransferase activity"/>
    <property type="evidence" value="ECO:0007669"/>
    <property type="project" value="TreeGrafter"/>
</dbReference>
<protein>
    <submittedName>
        <fullName evidence="3">Unannotated protein</fullName>
    </submittedName>
</protein>
<dbReference type="Gene3D" id="3.40.630.30">
    <property type="match status" value="1"/>
</dbReference>
<dbReference type="PANTHER" id="PTHR43441:SF6">
    <property type="entry name" value="N-ACETYLTRANSFERASE DOMAIN-CONTAINING PROTEIN"/>
    <property type="match status" value="1"/>
</dbReference>
<dbReference type="GO" id="GO:0005737">
    <property type="term" value="C:cytoplasm"/>
    <property type="evidence" value="ECO:0007669"/>
    <property type="project" value="TreeGrafter"/>
</dbReference>
<dbReference type="AlphaFoldDB" id="A0A6J7P096"/>
<organism evidence="3">
    <name type="scientific">freshwater metagenome</name>
    <dbReference type="NCBI Taxonomy" id="449393"/>
    <lineage>
        <taxon>unclassified sequences</taxon>
        <taxon>metagenomes</taxon>
        <taxon>ecological metagenomes</taxon>
    </lineage>
</organism>
<evidence type="ECO:0000313" key="2">
    <source>
        <dbReference type="EMBL" id="CAB4929605.1"/>
    </source>
</evidence>
<dbReference type="InterPro" id="IPR016181">
    <property type="entry name" value="Acyl_CoA_acyltransferase"/>
</dbReference>
<feature type="domain" description="N-acetyltransferase" evidence="1">
    <location>
        <begin position="20"/>
        <end position="171"/>
    </location>
</feature>
<proteinExistence type="predicted"/>
<dbReference type="PANTHER" id="PTHR43441">
    <property type="entry name" value="RIBOSOMAL-PROTEIN-SERINE ACETYLTRANSFERASE"/>
    <property type="match status" value="1"/>
</dbReference>
<accession>A0A6J7P096</accession>
<name>A0A6J7P096_9ZZZZ</name>
<dbReference type="InterPro" id="IPR051908">
    <property type="entry name" value="Ribosomal_N-acetyltransferase"/>
</dbReference>
<dbReference type="EMBL" id="CAFBOZ010000038">
    <property type="protein sequence ID" value="CAB4996559.1"/>
    <property type="molecule type" value="Genomic_DNA"/>
</dbReference>
<dbReference type="Pfam" id="PF13302">
    <property type="entry name" value="Acetyltransf_3"/>
    <property type="match status" value="1"/>
</dbReference>
<dbReference type="GO" id="GO:1990189">
    <property type="term" value="F:protein N-terminal-serine acetyltransferase activity"/>
    <property type="evidence" value="ECO:0007669"/>
    <property type="project" value="TreeGrafter"/>
</dbReference>
<dbReference type="SUPFAM" id="SSF55729">
    <property type="entry name" value="Acyl-CoA N-acyltransferases (Nat)"/>
    <property type="match status" value="1"/>
</dbReference>
<evidence type="ECO:0000313" key="3">
    <source>
        <dbReference type="EMBL" id="CAB4996559.1"/>
    </source>
</evidence>
<sequence>MCRPPTPPALPAATVVTERLVLRVLTSDESRAIVDGRREGRAWADDYPTEEDVVVAALAMESGEEPQPPWCTYQVVERATEVVVGGAGFKGPPRAGVIEVGYGLAASARGRGYATEAVRALVGLAHDHANKLSVEAETDPGNTASQRVLLRAGFTHMGMREGMRWFRLEARHDGRTSAHEQAS</sequence>
<reference evidence="3" key="1">
    <citation type="submission" date="2020-05" db="EMBL/GenBank/DDBJ databases">
        <authorList>
            <person name="Chiriac C."/>
            <person name="Salcher M."/>
            <person name="Ghai R."/>
            <person name="Kavagutti S V."/>
        </authorList>
    </citation>
    <scope>NUCLEOTIDE SEQUENCE</scope>
</reference>
<dbReference type="PROSITE" id="PS51186">
    <property type="entry name" value="GNAT"/>
    <property type="match status" value="1"/>
</dbReference>
<evidence type="ECO:0000259" key="1">
    <source>
        <dbReference type="PROSITE" id="PS51186"/>
    </source>
</evidence>
<dbReference type="EMBL" id="CAFBNF010000008">
    <property type="protein sequence ID" value="CAB4929605.1"/>
    <property type="molecule type" value="Genomic_DNA"/>
</dbReference>
<gene>
    <name evidence="2" type="ORF">UFOPK3773_00159</name>
    <name evidence="3" type="ORF">UFOPK3992_00390</name>
</gene>
<dbReference type="InterPro" id="IPR000182">
    <property type="entry name" value="GNAT_dom"/>
</dbReference>